<dbReference type="AlphaFoldDB" id="A0A6A6D807"/>
<evidence type="ECO:0000256" key="1">
    <source>
        <dbReference type="SAM" id="MobiDB-lite"/>
    </source>
</evidence>
<feature type="region of interest" description="Disordered" evidence="1">
    <location>
        <begin position="23"/>
        <end position="53"/>
    </location>
</feature>
<sequence length="102" mass="10813">MATVSTLPLSTSLPSIKYVPFDPSSLKRKTKSKPKAKNKPNITEHSLYEDGSHGYDGEWVNIDDFSTDLSDSNVLRSLDPGLPAAVGAASPSGLLHLGISSS</sequence>
<dbReference type="EMBL" id="ML994740">
    <property type="protein sequence ID" value="KAF2175185.1"/>
    <property type="molecule type" value="Genomic_DNA"/>
</dbReference>
<reference evidence="2" key="1">
    <citation type="journal article" date="2020" name="Stud. Mycol.">
        <title>101 Dothideomycetes genomes: a test case for predicting lifestyles and emergence of pathogens.</title>
        <authorList>
            <person name="Haridas S."/>
            <person name="Albert R."/>
            <person name="Binder M."/>
            <person name="Bloem J."/>
            <person name="Labutti K."/>
            <person name="Salamov A."/>
            <person name="Andreopoulos B."/>
            <person name="Baker S."/>
            <person name="Barry K."/>
            <person name="Bills G."/>
            <person name="Bluhm B."/>
            <person name="Cannon C."/>
            <person name="Castanera R."/>
            <person name="Culley D."/>
            <person name="Daum C."/>
            <person name="Ezra D."/>
            <person name="Gonzalez J."/>
            <person name="Henrissat B."/>
            <person name="Kuo A."/>
            <person name="Liang C."/>
            <person name="Lipzen A."/>
            <person name="Lutzoni F."/>
            <person name="Magnuson J."/>
            <person name="Mondo S."/>
            <person name="Nolan M."/>
            <person name="Ohm R."/>
            <person name="Pangilinan J."/>
            <person name="Park H.-J."/>
            <person name="Ramirez L."/>
            <person name="Alfaro M."/>
            <person name="Sun H."/>
            <person name="Tritt A."/>
            <person name="Yoshinaga Y."/>
            <person name="Zwiers L.-H."/>
            <person name="Turgeon B."/>
            <person name="Goodwin S."/>
            <person name="Spatafora J."/>
            <person name="Crous P."/>
            <person name="Grigoriev I."/>
        </authorList>
    </citation>
    <scope>NUCLEOTIDE SEQUENCE</scope>
    <source>
        <strain evidence="2">CBS 207.26</strain>
    </source>
</reference>
<gene>
    <name evidence="2" type="ORF">K469DRAFT_702873</name>
</gene>
<accession>A0A6A6D807</accession>
<keyword evidence="3" id="KW-1185">Reference proteome</keyword>
<organism evidence="2 3">
    <name type="scientific">Zopfia rhizophila CBS 207.26</name>
    <dbReference type="NCBI Taxonomy" id="1314779"/>
    <lineage>
        <taxon>Eukaryota</taxon>
        <taxon>Fungi</taxon>
        <taxon>Dikarya</taxon>
        <taxon>Ascomycota</taxon>
        <taxon>Pezizomycotina</taxon>
        <taxon>Dothideomycetes</taxon>
        <taxon>Dothideomycetes incertae sedis</taxon>
        <taxon>Zopfiaceae</taxon>
        <taxon>Zopfia</taxon>
    </lineage>
</organism>
<feature type="compositionally biased region" description="Basic residues" evidence="1">
    <location>
        <begin position="26"/>
        <end position="38"/>
    </location>
</feature>
<dbReference type="Proteomes" id="UP000800200">
    <property type="component" value="Unassembled WGS sequence"/>
</dbReference>
<name>A0A6A6D807_9PEZI</name>
<protein>
    <submittedName>
        <fullName evidence="2">Uncharacterized protein</fullName>
    </submittedName>
</protein>
<evidence type="ECO:0000313" key="2">
    <source>
        <dbReference type="EMBL" id="KAF2175185.1"/>
    </source>
</evidence>
<proteinExistence type="predicted"/>
<evidence type="ECO:0000313" key="3">
    <source>
        <dbReference type="Proteomes" id="UP000800200"/>
    </source>
</evidence>